<dbReference type="PROSITE" id="PS51318">
    <property type="entry name" value="TAT"/>
    <property type="match status" value="1"/>
</dbReference>
<protein>
    <submittedName>
        <fullName evidence="9">ABC transporter substrate-binding protein</fullName>
    </submittedName>
    <submittedName>
        <fullName evidence="10">D-methionine transport system substrate-binding protein</fullName>
    </submittedName>
</protein>
<feature type="region of interest" description="Disordered" evidence="7">
    <location>
        <begin position="1"/>
        <end position="23"/>
    </location>
</feature>
<sequence>MSDHDAPQSTPAGSPPSALRASLDASHRRRRRGLLAGLGVVVAAALVGGGFWAGTAVGGADAEAATGAGGERISVKIAGSGESDLQDAVKTVAAEEGLDVTWVNFDDWTLPNSALVAGEVDANAFQHTAFLSAYNVANDTDLTPVFSTTITQWGVFSATLDSLDDIGEGARIAIPDDASNGARALFILQAAGLIELGPDVGVYPTVDDVTENDLGLEFVPIGATTIPTQFDDPSLDAVVVGTSYFDPSQEIDADDALYLDDSLSEESRPYVNAVVTRADDADDEAWDLLADAYADPRVAAALEEESFGNTVLVDVSADDLRSTLGELETAARELNS</sequence>
<dbReference type="PANTHER" id="PTHR30429:SF3">
    <property type="entry name" value="LIPOPROTEIN"/>
    <property type="match status" value="1"/>
</dbReference>
<evidence type="ECO:0000313" key="11">
    <source>
        <dbReference type="Proteomes" id="UP000321154"/>
    </source>
</evidence>
<accession>A0A7W3PJQ9</accession>
<gene>
    <name evidence="10" type="ORF">FB463_002554</name>
    <name evidence="9" type="ORF">FFA01_15370</name>
</gene>
<dbReference type="Pfam" id="PF03180">
    <property type="entry name" value="Lipoprotein_9"/>
    <property type="match status" value="1"/>
</dbReference>
<evidence type="ECO:0000256" key="6">
    <source>
        <dbReference type="ARBA" id="ARBA00023288"/>
    </source>
</evidence>
<evidence type="ECO:0000256" key="4">
    <source>
        <dbReference type="ARBA" id="ARBA00023136"/>
    </source>
</evidence>
<comment type="subcellular location">
    <subcellularLocation>
        <location evidence="1">Membrane</location>
        <topology evidence="1">Lipid-anchor</topology>
    </subcellularLocation>
</comment>
<dbReference type="EMBL" id="BJUV01000013">
    <property type="protein sequence ID" value="GEK83228.1"/>
    <property type="molecule type" value="Genomic_DNA"/>
</dbReference>
<reference evidence="9 11" key="1">
    <citation type="submission" date="2019-07" db="EMBL/GenBank/DDBJ databases">
        <title>Whole genome shotgun sequence of Frigoribacterium faeni NBRC 103066.</title>
        <authorList>
            <person name="Hosoyama A."/>
            <person name="Uohara A."/>
            <person name="Ohji S."/>
            <person name="Ichikawa N."/>
        </authorList>
    </citation>
    <scope>NUCLEOTIDE SEQUENCE [LARGE SCALE GENOMIC DNA]</scope>
    <source>
        <strain evidence="9 11">NBRC 103066</strain>
    </source>
</reference>
<keyword evidence="8" id="KW-1133">Transmembrane helix</keyword>
<evidence type="ECO:0000256" key="7">
    <source>
        <dbReference type="SAM" id="MobiDB-lite"/>
    </source>
</evidence>
<keyword evidence="8" id="KW-0812">Transmembrane</keyword>
<evidence type="ECO:0000256" key="3">
    <source>
        <dbReference type="ARBA" id="ARBA00022729"/>
    </source>
</evidence>
<evidence type="ECO:0000256" key="2">
    <source>
        <dbReference type="ARBA" id="ARBA00008973"/>
    </source>
</evidence>
<keyword evidence="6" id="KW-0449">Lipoprotein</keyword>
<dbReference type="InterPro" id="IPR004872">
    <property type="entry name" value="Lipoprotein_NlpA"/>
</dbReference>
<organism evidence="10 12">
    <name type="scientific">Frigoribacterium faeni</name>
    <dbReference type="NCBI Taxonomy" id="145483"/>
    <lineage>
        <taxon>Bacteria</taxon>
        <taxon>Bacillati</taxon>
        <taxon>Actinomycetota</taxon>
        <taxon>Actinomycetes</taxon>
        <taxon>Micrococcales</taxon>
        <taxon>Microbacteriaceae</taxon>
        <taxon>Frigoribacterium</taxon>
    </lineage>
</organism>
<dbReference type="AlphaFoldDB" id="A0A7W3PJQ9"/>
<keyword evidence="5" id="KW-0564">Palmitate</keyword>
<evidence type="ECO:0000313" key="10">
    <source>
        <dbReference type="EMBL" id="MBA8814288.1"/>
    </source>
</evidence>
<dbReference type="RefSeq" id="WP_146854676.1">
    <property type="nucleotide sequence ID" value="NZ_BAAAHR010000007.1"/>
</dbReference>
<reference evidence="10 12" key="2">
    <citation type="submission" date="2020-07" db="EMBL/GenBank/DDBJ databases">
        <title>Sequencing the genomes of 1000 actinobacteria strains.</title>
        <authorList>
            <person name="Klenk H.-P."/>
        </authorList>
    </citation>
    <scope>NUCLEOTIDE SEQUENCE [LARGE SCALE GENOMIC DNA]</scope>
    <source>
        <strain evidence="10 12">DSM 10309</strain>
    </source>
</reference>
<dbReference type="Gene3D" id="3.40.190.10">
    <property type="entry name" value="Periplasmic binding protein-like II"/>
    <property type="match status" value="2"/>
</dbReference>
<dbReference type="OrthoDB" id="9812878at2"/>
<evidence type="ECO:0000256" key="5">
    <source>
        <dbReference type="ARBA" id="ARBA00023139"/>
    </source>
</evidence>
<dbReference type="PANTHER" id="PTHR30429">
    <property type="entry name" value="D-METHIONINE-BINDING LIPOPROTEIN METQ"/>
    <property type="match status" value="1"/>
</dbReference>
<keyword evidence="11" id="KW-1185">Reference proteome</keyword>
<dbReference type="GO" id="GO:0016020">
    <property type="term" value="C:membrane"/>
    <property type="evidence" value="ECO:0007669"/>
    <property type="project" value="UniProtKB-SubCell"/>
</dbReference>
<dbReference type="Proteomes" id="UP000522688">
    <property type="component" value="Unassembled WGS sequence"/>
</dbReference>
<keyword evidence="3" id="KW-0732">Signal</keyword>
<name>A0A7W3PJQ9_9MICO</name>
<evidence type="ECO:0000313" key="9">
    <source>
        <dbReference type="EMBL" id="GEK83228.1"/>
    </source>
</evidence>
<feature type="transmembrane region" description="Helical" evidence="8">
    <location>
        <begin position="33"/>
        <end position="53"/>
    </location>
</feature>
<dbReference type="EMBL" id="JACGWW010000003">
    <property type="protein sequence ID" value="MBA8814288.1"/>
    <property type="molecule type" value="Genomic_DNA"/>
</dbReference>
<dbReference type="Proteomes" id="UP000321154">
    <property type="component" value="Unassembled WGS sequence"/>
</dbReference>
<comment type="caution">
    <text evidence="10">The sequence shown here is derived from an EMBL/GenBank/DDBJ whole genome shotgun (WGS) entry which is preliminary data.</text>
</comment>
<proteinExistence type="inferred from homology"/>
<dbReference type="InterPro" id="IPR006311">
    <property type="entry name" value="TAT_signal"/>
</dbReference>
<keyword evidence="4 8" id="KW-0472">Membrane</keyword>
<dbReference type="SUPFAM" id="SSF53850">
    <property type="entry name" value="Periplasmic binding protein-like II"/>
    <property type="match status" value="1"/>
</dbReference>
<evidence type="ECO:0000256" key="8">
    <source>
        <dbReference type="SAM" id="Phobius"/>
    </source>
</evidence>
<evidence type="ECO:0000313" key="12">
    <source>
        <dbReference type="Proteomes" id="UP000522688"/>
    </source>
</evidence>
<evidence type="ECO:0000256" key="1">
    <source>
        <dbReference type="ARBA" id="ARBA00004635"/>
    </source>
</evidence>
<comment type="similarity">
    <text evidence="2">Belongs to the NlpA lipoprotein family.</text>
</comment>